<proteinExistence type="predicted"/>
<accession>A0A2J6TRF4</accession>
<evidence type="ECO:0000313" key="1">
    <source>
        <dbReference type="EMBL" id="PMD65603.1"/>
    </source>
</evidence>
<dbReference type="EMBL" id="KZ613746">
    <property type="protein sequence ID" value="PMD65603.1"/>
    <property type="molecule type" value="Genomic_DNA"/>
</dbReference>
<dbReference type="RefSeq" id="XP_024742507.1">
    <property type="nucleotide sequence ID" value="XM_024882484.1"/>
</dbReference>
<organism evidence="1 2">
    <name type="scientific">Hyaloscypha bicolor E</name>
    <dbReference type="NCBI Taxonomy" id="1095630"/>
    <lineage>
        <taxon>Eukaryota</taxon>
        <taxon>Fungi</taxon>
        <taxon>Dikarya</taxon>
        <taxon>Ascomycota</taxon>
        <taxon>Pezizomycotina</taxon>
        <taxon>Leotiomycetes</taxon>
        <taxon>Helotiales</taxon>
        <taxon>Hyaloscyphaceae</taxon>
        <taxon>Hyaloscypha</taxon>
        <taxon>Hyaloscypha bicolor</taxon>
    </lineage>
</organism>
<dbReference type="OrthoDB" id="3548155at2759"/>
<name>A0A2J6TRF4_9HELO</name>
<dbReference type="InParanoid" id="A0A2J6TRF4"/>
<keyword evidence="2" id="KW-1185">Reference proteome</keyword>
<dbReference type="AlphaFoldDB" id="A0A2J6TRF4"/>
<protein>
    <submittedName>
        <fullName evidence="1">Uncharacterized protein</fullName>
    </submittedName>
</protein>
<dbReference type="Proteomes" id="UP000235371">
    <property type="component" value="Unassembled WGS sequence"/>
</dbReference>
<evidence type="ECO:0000313" key="2">
    <source>
        <dbReference type="Proteomes" id="UP000235371"/>
    </source>
</evidence>
<dbReference type="GeneID" id="36590561"/>
<reference evidence="1 2" key="1">
    <citation type="submission" date="2016-04" db="EMBL/GenBank/DDBJ databases">
        <title>A degradative enzymes factory behind the ericoid mycorrhizal symbiosis.</title>
        <authorList>
            <consortium name="DOE Joint Genome Institute"/>
            <person name="Martino E."/>
            <person name="Morin E."/>
            <person name="Grelet G."/>
            <person name="Kuo A."/>
            <person name="Kohler A."/>
            <person name="Daghino S."/>
            <person name="Barry K."/>
            <person name="Choi C."/>
            <person name="Cichocki N."/>
            <person name="Clum A."/>
            <person name="Copeland A."/>
            <person name="Hainaut M."/>
            <person name="Haridas S."/>
            <person name="Labutti K."/>
            <person name="Lindquist E."/>
            <person name="Lipzen A."/>
            <person name="Khouja H.-R."/>
            <person name="Murat C."/>
            <person name="Ohm R."/>
            <person name="Olson A."/>
            <person name="Spatafora J."/>
            <person name="Veneault-Fourrey C."/>
            <person name="Henrissat B."/>
            <person name="Grigoriev I."/>
            <person name="Martin F."/>
            <person name="Perotto S."/>
        </authorList>
    </citation>
    <scope>NUCLEOTIDE SEQUENCE [LARGE SCALE GENOMIC DNA]</scope>
    <source>
        <strain evidence="1 2">E</strain>
    </source>
</reference>
<gene>
    <name evidence="1" type="ORF">K444DRAFT_625163</name>
</gene>
<sequence>MASQAGSDVGDLAKRLDALAVREIRIFLETYPLGPSPSSVPDQNTRYPNLKYGTAILPLWRQTTELRAGSKHWPAFTRLLDALTPFILTTSVMFSISHPEEFQRAKAIKARRLATQDPALTIPESTAENCFETMRLSANIAPGRCLLQTTHPSKLACLITVGLALSSGGNIAIPALGLQFTAKPGVFGALSTEH</sequence>